<dbReference type="EMBL" id="BJHX01000001">
    <property type="protein sequence ID" value="GDY68131.1"/>
    <property type="molecule type" value="Genomic_DNA"/>
</dbReference>
<evidence type="ECO:0000256" key="1">
    <source>
        <dbReference type="SAM" id="MobiDB-lite"/>
    </source>
</evidence>
<dbReference type="AlphaFoldDB" id="A0A4D4M835"/>
<accession>A0A4D4M835</accession>
<dbReference type="Proteomes" id="UP000299211">
    <property type="component" value="Unassembled WGS sequence"/>
</dbReference>
<reference evidence="2 5" key="2">
    <citation type="submission" date="2019-04" db="EMBL/GenBank/DDBJ databases">
        <title>Draft genome sequences of Streptomyces avermitilis NBRC 14893.</title>
        <authorList>
            <person name="Komaki H."/>
            <person name="Tamura T."/>
            <person name="Hosoyama A."/>
        </authorList>
    </citation>
    <scope>NUCLEOTIDE SEQUENCE [LARGE SCALE GENOMIC DNA]</scope>
    <source>
        <strain evidence="2 5">NBRC 14893</strain>
    </source>
</reference>
<organism evidence="2 5">
    <name type="scientific">Streptomyces avermitilis</name>
    <dbReference type="NCBI Taxonomy" id="33903"/>
    <lineage>
        <taxon>Bacteria</taxon>
        <taxon>Bacillati</taxon>
        <taxon>Actinomycetota</taxon>
        <taxon>Actinomycetes</taxon>
        <taxon>Kitasatosporales</taxon>
        <taxon>Streptomycetaceae</taxon>
        <taxon>Streptomyces</taxon>
    </lineage>
</organism>
<proteinExistence type="predicted"/>
<evidence type="ECO:0000313" key="4">
    <source>
        <dbReference type="Proteomes" id="UP000299211"/>
    </source>
</evidence>
<evidence type="ECO:0000313" key="3">
    <source>
        <dbReference type="EMBL" id="GDY71525.1"/>
    </source>
</evidence>
<dbReference type="Proteomes" id="UP000302139">
    <property type="component" value="Unassembled WGS sequence"/>
</dbReference>
<reference evidence="3 4" key="1">
    <citation type="submission" date="2019-04" db="EMBL/GenBank/DDBJ databases">
        <title>Draft genome sequences of Streptomyces avermitilis ATCC 31267.</title>
        <authorList>
            <person name="Komaki H."/>
            <person name="Tamura T."/>
            <person name="Hosoyama A."/>
        </authorList>
    </citation>
    <scope>NUCLEOTIDE SEQUENCE [LARGE SCALE GENOMIC DNA]</scope>
    <source>
        <strain evidence="3 4">ATCC 31267</strain>
    </source>
</reference>
<name>A0A4D4M835_STRAX</name>
<comment type="caution">
    <text evidence="2">The sequence shown here is derived from an EMBL/GenBank/DDBJ whole genome shotgun (WGS) entry which is preliminary data.</text>
</comment>
<feature type="region of interest" description="Disordered" evidence="1">
    <location>
        <begin position="24"/>
        <end position="44"/>
    </location>
</feature>
<dbReference type="EMBL" id="BJHY01000001">
    <property type="protein sequence ID" value="GDY71525.1"/>
    <property type="molecule type" value="Genomic_DNA"/>
</dbReference>
<evidence type="ECO:0000313" key="5">
    <source>
        <dbReference type="Proteomes" id="UP000302139"/>
    </source>
</evidence>
<sequence>MLREQGKVHHPNLDCAFAERERAQPPGLGELMPSLAGGTEAKTPKHSVRQLRLRCVVHAKCALQGDQPGVSSCIGGQDGGKVVEHFPHPGPTVRRSGAAPACGLLPLL</sequence>
<gene>
    <name evidence="2" type="ORF">SAV14893_075240</name>
    <name evidence="3" type="ORF">SAV31267_010100</name>
</gene>
<evidence type="ECO:0000313" key="2">
    <source>
        <dbReference type="EMBL" id="GDY68131.1"/>
    </source>
</evidence>
<protein>
    <submittedName>
        <fullName evidence="2">Uncharacterized protein</fullName>
    </submittedName>
</protein>